<keyword evidence="2 6" id="KW-0238">DNA-binding</keyword>
<keyword evidence="1" id="KW-0805">Transcription regulation</keyword>
<dbReference type="SUPFAM" id="SSF46785">
    <property type="entry name" value="Winged helix' DNA-binding domain"/>
    <property type="match status" value="1"/>
</dbReference>
<comment type="caution">
    <text evidence="6">The sequence shown here is derived from an EMBL/GenBank/DDBJ whole genome shotgun (WGS) entry which is preliminary data.</text>
</comment>
<gene>
    <name evidence="6" type="ORF">J2S63_000387</name>
</gene>
<organism evidence="6 7">
    <name type="scientific">Nocardioides marmoribigeumensis</name>
    <dbReference type="NCBI Taxonomy" id="433649"/>
    <lineage>
        <taxon>Bacteria</taxon>
        <taxon>Bacillati</taxon>
        <taxon>Actinomycetota</taxon>
        <taxon>Actinomycetes</taxon>
        <taxon>Propionibacteriales</taxon>
        <taxon>Nocardioidaceae</taxon>
        <taxon>Nocardioides</taxon>
    </lineage>
</organism>
<evidence type="ECO:0000256" key="1">
    <source>
        <dbReference type="ARBA" id="ARBA00023015"/>
    </source>
</evidence>
<feature type="domain" description="HTH iclR-type" evidence="4">
    <location>
        <begin position="17"/>
        <end position="77"/>
    </location>
</feature>
<dbReference type="PANTHER" id="PTHR30136:SF39">
    <property type="entry name" value="TRANSCRIPTIONAL REGULATORY PROTEIN"/>
    <property type="match status" value="1"/>
</dbReference>
<dbReference type="EMBL" id="JAVDYG010000001">
    <property type="protein sequence ID" value="MDR7360834.1"/>
    <property type="molecule type" value="Genomic_DNA"/>
</dbReference>
<dbReference type="Gene3D" id="1.10.10.10">
    <property type="entry name" value="Winged helix-like DNA-binding domain superfamily/Winged helix DNA-binding domain"/>
    <property type="match status" value="1"/>
</dbReference>
<dbReference type="PANTHER" id="PTHR30136">
    <property type="entry name" value="HELIX-TURN-HELIX TRANSCRIPTIONAL REGULATOR, ICLR FAMILY"/>
    <property type="match status" value="1"/>
</dbReference>
<evidence type="ECO:0000256" key="2">
    <source>
        <dbReference type="ARBA" id="ARBA00023125"/>
    </source>
</evidence>
<dbReference type="PROSITE" id="PS51077">
    <property type="entry name" value="HTH_ICLR"/>
    <property type="match status" value="1"/>
</dbReference>
<sequence>MNRSGSTAPVAAGAGGTQAVDRAAALLTLIVESDGPVTFTELAERTGLARSTTSRLLSALERTDLLARHDDGYAPGRLFAEHAARVGAADPHGDLLSAASPYLDELAAESRESAHLAVVRHGRLVHIANVETSHHLLGARDWDAVDVPDHCSALGKVLLAWDVLPLPSAPLATPTPHSLDAVALAEELRVVRRRGWAETHDELEVGLCGAAAPVRDARGHVVAALGVSGPTARIGNRADQLGRLIKNRAEALSLRLADTHAEEGVA</sequence>
<keyword evidence="3" id="KW-0804">Transcription</keyword>
<dbReference type="SUPFAM" id="SSF55781">
    <property type="entry name" value="GAF domain-like"/>
    <property type="match status" value="1"/>
</dbReference>
<feature type="domain" description="IclR-ED" evidence="5">
    <location>
        <begin position="82"/>
        <end position="258"/>
    </location>
</feature>
<dbReference type="Pfam" id="PF01614">
    <property type="entry name" value="IclR_C"/>
    <property type="match status" value="1"/>
</dbReference>
<proteinExistence type="predicted"/>
<keyword evidence="7" id="KW-1185">Reference proteome</keyword>
<dbReference type="GO" id="GO:0003677">
    <property type="term" value="F:DNA binding"/>
    <property type="evidence" value="ECO:0007669"/>
    <property type="project" value="UniProtKB-KW"/>
</dbReference>
<reference evidence="6 7" key="1">
    <citation type="submission" date="2023-07" db="EMBL/GenBank/DDBJ databases">
        <title>Sequencing the genomes of 1000 actinobacteria strains.</title>
        <authorList>
            <person name="Klenk H.-P."/>
        </authorList>
    </citation>
    <scope>NUCLEOTIDE SEQUENCE [LARGE SCALE GENOMIC DNA]</scope>
    <source>
        <strain evidence="6 7">DSM 19426</strain>
    </source>
</reference>
<evidence type="ECO:0000259" key="4">
    <source>
        <dbReference type="PROSITE" id="PS51077"/>
    </source>
</evidence>
<dbReference type="InterPro" id="IPR050707">
    <property type="entry name" value="HTH_MetabolicPath_Reg"/>
</dbReference>
<dbReference type="InterPro" id="IPR014757">
    <property type="entry name" value="Tscrpt_reg_IclR_C"/>
</dbReference>
<dbReference type="InterPro" id="IPR036390">
    <property type="entry name" value="WH_DNA-bd_sf"/>
</dbReference>
<dbReference type="RefSeq" id="WP_310297906.1">
    <property type="nucleotide sequence ID" value="NZ_BAAAPS010000009.1"/>
</dbReference>
<evidence type="ECO:0000313" key="6">
    <source>
        <dbReference type="EMBL" id="MDR7360834.1"/>
    </source>
</evidence>
<evidence type="ECO:0000256" key="3">
    <source>
        <dbReference type="ARBA" id="ARBA00023163"/>
    </source>
</evidence>
<evidence type="ECO:0000259" key="5">
    <source>
        <dbReference type="PROSITE" id="PS51078"/>
    </source>
</evidence>
<dbReference type="InterPro" id="IPR036388">
    <property type="entry name" value="WH-like_DNA-bd_sf"/>
</dbReference>
<dbReference type="SMART" id="SM00346">
    <property type="entry name" value="HTH_ICLR"/>
    <property type="match status" value="1"/>
</dbReference>
<dbReference type="PROSITE" id="PS51078">
    <property type="entry name" value="ICLR_ED"/>
    <property type="match status" value="1"/>
</dbReference>
<name>A0ABU2BQC7_9ACTN</name>
<accession>A0ABU2BQC7</accession>
<protein>
    <submittedName>
        <fullName evidence="6">DNA-binding IclR family transcriptional regulator</fullName>
    </submittedName>
</protein>
<dbReference type="Proteomes" id="UP001183648">
    <property type="component" value="Unassembled WGS sequence"/>
</dbReference>
<evidence type="ECO:0000313" key="7">
    <source>
        <dbReference type="Proteomes" id="UP001183648"/>
    </source>
</evidence>
<dbReference type="InterPro" id="IPR005471">
    <property type="entry name" value="Tscrpt_reg_IclR_N"/>
</dbReference>
<dbReference type="Gene3D" id="3.30.450.40">
    <property type="match status" value="1"/>
</dbReference>
<dbReference type="InterPro" id="IPR029016">
    <property type="entry name" value="GAF-like_dom_sf"/>
</dbReference>
<dbReference type="Pfam" id="PF09339">
    <property type="entry name" value="HTH_IclR"/>
    <property type="match status" value="1"/>
</dbReference>